<evidence type="ECO:0000256" key="1">
    <source>
        <dbReference type="ARBA" id="ARBA00004571"/>
    </source>
</evidence>
<dbReference type="AlphaFoldDB" id="A0A1I0S762"/>
<dbReference type="EMBL" id="FOJG01000002">
    <property type="protein sequence ID" value="SEW51571.1"/>
    <property type="molecule type" value="Genomic_DNA"/>
</dbReference>
<comment type="similarity">
    <text evidence="7">Belongs to the TonB-dependent receptor family.</text>
</comment>
<dbReference type="Gene3D" id="2.170.130.10">
    <property type="entry name" value="TonB-dependent receptor, plug domain"/>
    <property type="match status" value="1"/>
</dbReference>
<organism evidence="10 11">
    <name type="scientific">Chitinophaga arvensicola</name>
    <dbReference type="NCBI Taxonomy" id="29529"/>
    <lineage>
        <taxon>Bacteria</taxon>
        <taxon>Pseudomonadati</taxon>
        <taxon>Bacteroidota</taxon>
        <taxon>Chitinophagia</taxon>
        <taxon>Chitinophagales</taxon>
        <taxon>Chitinophagaceae</taxon>
        <taxon>Chitinophaga</taxon>
    </lineage>
</organism>
<keyword evidence="2 7" id="KW-0813">Transport</keyword>
<feature type="domain" description="TonB-dependent receptor plug" evidence="9">
    <location>
        <begin position="208"/>
        <end position="305"/>
    </location>
</feature>
<evidence type="ECO:0000256" key="6">
    <source>
        <dbReference type="ARBA" id="ARBA00023237"/>
    </source>
</evidence>
<dbReference type="RefSeq" id="WP_177192274.1">
    <property type="nucleotide sequence ID" value="NZ_FOJG01000002.1"/>
</dbReference>
<dbReference type="InterPro" id="IPR036942">
    <property type="entry name" value="Beta-barrel_TonB_sf"/>
</dbReference>
<dbReference type="SUPFAM" id="SSF56935">
    <property type="entry name" value="Porins"/>
    <property type="match status" value="1"/>
</dbReference>
<keyword evidence="5 7" id="KW-0472">Membrane</keyword>
<dbReference type="PROSITE" id="PS52016">
    <property type="entry name" value="TONB_DEPENDENT_REC_3"/>
    <property type="match status" value="1"/>
</dbReference>
<feature type="signal peptide" evidence="8">
    <location>
        <begin position="1"/>
        <end position="21"/>
    </location>
</feature>
<dbReference type="NCBIfam" id="TIGR04056">
    <property type="entry name" value="OMP_RagA_SusC"/>
    <property type="match status" value="1"/>
</dbReference>
<dbReference type="SUPFAM" id="SSF49464">
    <property type="entry name" value="Carboxypeptidase regulatory domain-like"/>
    <property type="match status" value="1"/>
</dbReference>
<keyword evidence="6 7" id="KW-0998">Cell outer membrane</keyword>
<keyword evidence="11" id="KW-1185">Reference proteome</keyword>
<evidence type="ECO:0000256" key="2">
    <source>
        <dbReference type="ARBA" id="ARBA00022448"/>
    </source>
</evidence>
<accession>A0A1I0S762</accession>
<dbReference type="InterPro" id="IPR012910">
    <property type="entry name" value="Plug_dom"/>
</dbReference>
<keyword evidence="8" id="KW-0732">Signal</keyword>
<dbReference type="STRING" id="29529.SAMN04488122_4327"/>
<dbReference type="Pfam" id="PF13715">
    <property type="entry name" value="CarbopepD_reg_2"/>
    <property type="match status" value="1"/>
</dbReference>
<dbReference type="InterPro" id="IPR039426">
    <property type="entry name" value="TonB-dep_rcpt-like"/>
</dbReference>
<evidence type="ECO:0000256" key="7">
    <source>
        <dbReference type="PROSITE-ProRule" id="PRU01360"/>
    </source>
</evidence>
<feature type="chain" id="PRO_5011611867" evidence="8">
    <location>
        <begin position="22"/>
        <end position="1155"/>
    </location>
</feature>
<comment type="subcellular location">
    <subcellularLocation>
        <location evidence="1 7">Cell outer membrane</location>
        <topology evidence="1 7">Multi-pass membrane protein</topology>
    </subcellularLocation>
</comment>
<dbReference type="InterPro" id="IPR037066">
    <property type="entry name" value="Plug_dom_sf"/>
</dbReference>
<reference evidence="11" key="1">
    <citation type="submission" date="2016-10" db="EMBL/GenBank/DDBJ databases">
        <authorList>
            <person name="Varghese N."/>
            <person name="Submissions S."/>
        </authorList>
    </citation>
    <scope>NUCLEOTIDE SEQUENCE [LARGE SCALE GENOMIC DNA]</scope>
    <source>
        <strain evidence="11">DSM 3695</strain>
    </source>
</reference>
<evidence type="ECO:0000259" key="9">
    <source>
        <dbReference type="Pfam" id="PF07715"/>
    </source>
</evidence>
<evidence type="ECO:0000313" key="10">
    <source>
        <dbReference type="EMBL" id="SEW51571.1"/>
    </source>
</evidence>
<dbReference type="InterPro" id="IPR023997">
    <property type="entry name" value="TonB-dep_OMP_SusC/RagA_CS"/>
</dbReference>
<dbReference type="Gene3D" id="2.40.170.20">
    <property type="entry name" value="TonB-dependent receptor, beta-barrel domain"/>
    <property type="match status" value="1"/>
</dbReference>
<evidence type="ECO:0000313" key="11">
    <source>
        <dbReference type="Proteomes" id="UP000199310"/>
    </source>
</evidence>
<keyword evidence="3 7" id="KW-1134">Transmembrane beta strand</keyword>
<dbReference type="InterPro" id="IPR023996">
    <property type="entry name" value="TonB-dep_OMP_SusC/RagA"/>
</dbReference>
<dbReference type="GO" id="GO:0009279">
    <property type="term" value="C:cell outer membrane"/>
    <property type="evidence" value="ECO:0007669"/>
    <property type="project" value="UniProtKB-SubCell"/>
</dbReference>
<sequence length="1155" mass="128328">MKLTSGLLLLCFLQLSAKSLAQRVTLSGKAISMKHFFEEIKKQTSYSFFYNKEDVNLNSIVTEKASQMPLDELLVKVFKKERITFLIEGESIILSGEQPVASPVTTAAAAVFQVVTGTVTDEQGNPLPGASITVKKAKMQTAIADANGQFTLEGEPGSTLVVSFLGYSPKVVVLTENTTGLYIRLARIASQIKEVAVVNTGYQTISRERAAGSYSTITADDMKGKLQTNIMERMEGMVAGLTSQGSIQIRGVSTVNGNKAPLYVVDGIVYEGALAALNPAEISSITILKDASAASIYGARAANGVIVIVTRSGVAGKPRISYSGTMKLTPLPDWEYANLMSSNELVDFQQQLFAAASGDYNSLDARKSMNDVYAWLYERKAGNISEAELQQQLNVYRKRDRYNQVLDELVRDAKMIQQHNLSFSGGSDFYKYNLSANYTGNNNYDKSRGTTNRYGYNLKNAFNLAKWVQADVTLLGSVVKDDYDNGFSGFSNLNGGKASYYMLRNEDGTPAQWLISKSQFEIDRLNALGLQDETYQPLNEIGKQHATSTSKYTNANIGAKFKLIKGLSLDIRYQNERTEGFDKQFYHKSANAVKTQINDATVINPATGVVTNYIPQGGQVSETRNDQNSYTMRAQLNFQRSFTRKHQVNIIAGAEKRRIVRSGTNLYKYGYDDFSLTYKPIDELMLRQYINNTQSVFNQFSFASKEKGFTYTEDRFLSFYGNGSYTFNQKLTATGSIRVDQSNLFGTDPRYQYKPLWSAGLLYEIARNKFGWLDRAAVRATYGLNGNIAKQSGPYLIAKDASSTNYLTNEFQSSIVSPPNSGLRWEKTQVTNFGVDFDLFKRRMQGSIEVYNKHTVDLLGDRNADPTTGWGSVMLNYGSMRNRGIDITLTSINVESKDFNWQSTLNFNYNKNELLNLENPSNEVYSYLVSGQTRVGRPLQSLYSIRYAGLDAQGRPQAYTAGGKLVNTTQALTIADLVYEGTATPPYSASLQNTFSYKGISLYFMFIYYGGHVMRGAKATYLNLYPELNYTSNMDKLNLVRWRKPGDEADRSMAPAYQQGADAVLTNIWDAADMHMQKADFIKLRDITLGYELPSGLIGRAGISGARLSLQVQNAWRWAANSQGLDPEVWSGTTLSTGRGILPPPNYTIGLNIQL</sequence>
<evidence type="ECO:0000256" key="3">
    <source>
        <dbReference type="ARBA" id="ARBA00022452"/>
    </source>
</evidence>
<gene>
    <name evidence="10" type="ORF">SAMN04488122_4327</name>
</gene>
<evidence type="ECO:0000256" key="5">
    <source>
        <dbReference type="ARBA" id="ARBA00023136"/>
    </source>
</evidence>
<protein>
    <submittedName>
        <fullName evidence="10">TonB-linked outer membrane protein, SusC/RagA family</fullName>
    </submittedName>
</protein>
<dbReference type="Proteomes" id="UP000199310">
    <property type="component" value="Unassembled WGS sequence"/>
</dbReference>
<evidence type="ECO:0000256" key="8">
    <source>
        <dbReference type="SAM" id="SignalP"/>
    </source>
</evidence>
<dbReference type="NCBIfam" id="TIGR04057">
    <property type="entry name" value="SusC_RagA_signa"/>
    <property type="match status" value="1"/>
</dbReference>
<proteinExistence type="inferred from homology"/>
<evidence type="ECO:0000256" key="4">
    <source>
        <dbReference type="ARBA" id="ARBA00022692"/>
    </source>
</evidence>
<dbReference type="Gene3D" id="2.60.40.1120">
    <property type="entry name" value="Carboxypeptidase-like, regulatory domain"/>
    <property type="match status" value="1"/>
</dbReference>
<dbReference type="InterPro" id="IPR008969">
    <property type="entry name" value="CarboxyPept-like_regulatory"/>
</dbReference>
<dbReference type="Pfam" id="PF07715">
    <property type="entry name" value="Plug"/>
    <property type="match status" value="1"/>
</dbReference>
<name>A0A1I0S762_9BACT</name>
<keyword evidence="4 7" id="KW-0812">Transmembrane</keyword>